<feature type="domain" description="CheC-like protein" evidence="9">
    <location>
        <begin position="129"/>
        <end position="163"/>
    </location>
</feature>
<dbReference type="InterPro" id="IPR036429">
    <property type="entry name" value="SpoA-like_sf"/>
</dbReference>
<keyword evidence="11" id="KW-1185">Reference proteome</keyword>
<dbReference type="HOGENOM" id="CLU_033893_0_0_9"/>
<dbReference type="Pfam" id="PF01052">
    <property type="entry name" value="FliMN_C"/>
    <property type="match status" value="1"/>
</dbReference>
<dbReference type="PRINTS" id="PR00956">
    <property type="entry name" value="FLGMOTORFLIN"/>
</dbReference>
<dbReference type="Proteomes" id="UP000006835">
    <property type="component" value="Chromosome"/>
</dbReference>
<dbReference type="Gene3D" id="3.40.1550.10">
    <property type="entry name" value="CheC-like"/>
    <property type="match status" value="1"/>
</dbReference>
<keyword evidence="6" id="KW-0472">Membrane</keyword>
<dbReference type="GO" id="GO:0005886">
    <property type="term" value="C:plasma membrane"/>
    <property type="evidence" value="ECO:0007669"/>
    <property type="project" value="UniProtKB-SubCell"/>
</dbReference>
<comment type="subcellular location">
    <subcellularLocation>
        <location evidence="1">Cell membrane</location>
        <topology evidence="1">Peripheral membrane protein</topology>
        <orientation evidence="1">Cytoplasmic side</orientation>
    </subcellularLocation>
</comment>
<feature type="compositionally biased region" description="Polar residues" evidence="7">
    <location>
        <begin position="248"/>
        <end position="263"/>
    </location>
</feature>
<evidence type="ECO:0000313" key="11">
    <source>
        <dbReference type="Proteomes" id="UP000006835"/>
    </source>
</evidence>
<evidence type="ECO:0000256" key="1">
    <source>
        <dbReference type="ARBA" id="ARBA00004413"/>
    </source>
</evidence>
<dbReference type="NCBIfam" id="NF005995">
    <property type="entry name" value="PRK08119.1"/>
    <property type="match status" value="1"/>
</dbReference>
<dbReference type="GO" id="GO:0009425">
    <property type="term" value="C:bacterial-type flagellum basal body"/>
    <property type="evidence" value="ECO:0007669"/>
    <property type="project" value="InterPro"/>
</dbReference>
<keyword evidence="4" id="KW-0145">Chemotaxis</keyword>
<feature type="domain" description="Flagellar motor switch protein FliN-like C-terminal" evidence="8">
    <location>
        <begin position="302"/>
        <end position="372"/>
    </location>
</feature>
<dbReference type="InterPro" id="IPR051469">
    <property type="entry name" value="FliN/MopA/SpaO"/>
</dbReference>
<evidence type="ECO:0000256" key="3">
    <source>
        <dbReference type="ARBA" id="ARBA00022475"/>
    </source>
</evidence>
<dbReference type="EMBL" id="CP002330">
    <property type="protein sequence ID" value="ADQ45375.1"/>
    <property type="molecule type" value="Genomic_DNA"/>
</dbReference>
<dbReference type="GO" id="GO:0016787">
    <property type="term" value="F:hydrolase activity"/>
    <property type="evidence" value="ECO:0007669"/>
    <property type="project" value="InterPro"/>
</dbReference>
<dbReference type="Gene3D" id="2.30.330.10">
    <property type="entry name" value="SpoA-like"/>
    <property type="match status" value="1"/>
</dbReference>
<organism evidence="10 11">
    <name type="scientific">Caldicellulosiruptor kronotskyensis (strain DSM 18902 / VKM B-2412 / 2002)</name>
    <dbReference type="NCBI Taxonomy" id="632348"/>
    <lineage>
        <taxon>Bacteria</taxon>
        <taxon>Bacillati</taxon>
        <taxon>Bacillota</taxon>
        <taxon>Bacillota incertae sedis</taxon>
        <taxon>Caldicellulosiruptorales</taxon>
        <taxon>Caldicellulosiruptoraceae</taxon>
        <taxon>Caldicellulosiruptor</taxon>
    </lineage>
</organism>
<dbReference type="CDD" id="cd17907">
    <property type="entry name" value="FliY_FliN-Y"/>
    <property type="match status" value="1"/>
</dbReference>
<evidence type="ECO:0000256" key="6">
    <source>
        <dbReference type="ARBA" id="ARBA00023136"/>
    </source>
</evidence>
<dbReference type="InterPro" id="IPR028976">
    <property type="entry name" value="CheC-like_sf"/>
</dbReference>
<feature type="region of interest" description="Disordered" evidence="7">
    <location>
        <begin position="248"/>
        <end position="278"/>
    </location>
</feature>
<evidence type="ECO:0000259" key="9">
    <source>
        <dbReference type="Pfam" id="PF04509"/>
    </source>
</evidence>
<dbReference type="NCBIfam" id="TIGR02480">
    <property type="entry name" value="fliN"/>
    <property type="match status" value="1"/>
</dbReference>
<gene>
    <name evidence="10" type="ordered locus">Calkro_0475</name>
</gene>
<feature type="domain" description="CheC-like protein" evidence="9">
    <location>
        <begin position="32"/>
        <end position="67"/>
    </location>
</feature>
<dbReference type="Pfam" id="PF04509">
    <property type="entry name" value="CheC"/>
    <property type="match status" value="2"/>
</dbReference>
<proteinExistence type="inferred from homology"/>
<dbReference type="KEGG" id="ckn:Calkro_0475"/>
<evidence type="ECO:0000313" key="10">
    <source>
        <dbReference type="EMBL" id="ADQ45375.1"/>
    </source>
</evidence>
<protein>
    <submittedName>
        <fullName evidence="10">CheC, inhibitor of MCP methylation / FliN fusion protein</fullName>
    </submittedName>
</protein>
<evidence type="ECO:0000256" key="5">
    <source>
        <dbReference type="ARBA" id="ARBA00022779"/>
    </source>
</evidence>
<dbReference type="OrthoDB" id="9773459at2"/>
<dbReference type="RefSeq" id="WP_013429531.1">
    <property type="nucleotide sequence ID" value="NC_014720.1"/>
</dbReference>
<keyword evidence="5" id="KW-0283">Flagellar rotation</keyword>
<comment type="similarity">
    <text evidence="2">Belongs to the FliN/MopA/SpaO family.</text>
</comment>
<evidence type="ECO:0000256" key="2">
    <source>
        <dbReference type="ARBA" id="ARBA00009226"/>
    </source>
</evidence>
<dbReference type="SUPFAM" id="SSF103039">
    <property type="entry name" value="CheC-like"/>
    <property type="match status" value="1"/>
</dbReference>
<evidence type="ECO:0000256" key="7">
    <source>
        <dbReference type="SAM" id="MobiDB-lite"/>
    </source>
</evidence>
<accession>E4SE88</accession>
<reference key="1">
    <citation type="submission" date="2010-11" db="EMBL/GenBank/DDBJ databases">
        <title>Complete sequence of Caldicellulosiruptor kronotskyensis 2002.</title>
        <authorList>
            <consortium name="US DOE Joint Genome Institute"/>
            <person name="Lucas S."/>
            <person name="Copeland A."/>
            <person name="Lapidus A."/>
            <person name="Cheng J.-F."/>
            <person name="Bruce D."/>
            <person name="Goodwin L."/>
            <person name="Pitluck S."/>
            <person name="Davenport K."/>
            <person name="Detter J.C."/>
            <person name="Han C."/>
            <person name="Tapia R."/>
            <person name="Land M."/>
            <person name="Hauser L."/>
            <person name="Jeffries C."/>
            <person name="Kyrpides N."/>
            <person name="Ivanova N."/>
            <person name="Mikhailova N."/>
            <person name="Blumer-Schuette S.E."/>
            <person name="Kelly R.M."/>
            <person name="Woyke T."/>
        </authorList>
    </citation>
    <scope>NUCLEOTIDE SEQUENCE</scope>
    <source>
        <strain>2002</strain>
    </source>
</reference>
<evidence type="ECO:0000259" key="8">
    <source>
        <dbReference type="Pfam" id="PF01052"/>
    </source>
</evidence>
<dbReference type="InterPro" id="IPR007597">
    <property type="entry name" value="CheC"/>
</dbReference>
<reference evidence="10 11" key="2">
    <citation type="journal article" date="2011" name="J. Bacteriol.">
        <title>Complete genome sequences for the anaerobic, extremely thermophilic plant biomass-degrading bacteria Caldicellulosiruptor hydrothermalis, Caldicellulosiruptor kristjanssonii, Caldicellulosiruptor kronotskyensis, Caldicellulosiruptor owensenis, and Caldicellulosiruptor lactoaceticus.</title>
        <authorList>
            <person name="Blumer-Schuette S.E."/>
            <person name="Ozdemir I."/>
            <person name="Mistry D."/>
            <person name="Lucas S."/>
            <person name="Lapidus A."/>
            <person name="Cheng J.F."/>
            <person name="Goodwin L.A."/>
            <person name="Pitluck S."/>
            <person name="Land M.L."/>
            <person name="Hauser L.J."/>
            <person name="Woyke T."/>
            <person name="Mikhailova N."/>
            <person name="Pati A."/>
            <person name="Kyrpides N.C."/>
            <person name="Ivanova N."/>
            <person name="Detter J.C."/>
            <person name="Walston-Davenport K."/>
            <person name="Han S."/>
            <person name="Adams M.W."/>
            <person name="Kelly R.M."/>
        </authorList>
    </citation>
    <scope>NUCLEOTIDE SEQUENCE [LARGE SCALE GENOMIC DNA]</scope>
    <source>
        <strain evidence="11">DSM 18902 / VKM B-2412 / 2002</strain>
    </source>
</reference>
<dbReference type="InterPro" id="IPR001172">
    <property type="entry name" value="FliN_T3SS_HrcQb"/>
</dbReference>
<dbReference type="PATRIC" id="fig|632348.3.peg.505"/>
<dbReference type="AlphaFoldDB" id="E4SE88"/>
<evidence type="ECO:0000256" key="4">
    <source>
        <dbReference type="ARBA" id="ARBA00022500"/>
    </source>
</evidence>
<dbReference type="GO" id="GO:0003774">
    <property type="term" value="F:cytoskeletal motor activity"/>
    <property type="evidence" value="ECO:0007669"/>
    <property type="project" value="InterPro"/>
</dbReference>
<dbReference type="PANTHER" id="PTHR43484:SF1">
    <property type="entry name" value="FLAGELLAR MOTOR SWITCH PROTEIN FLIN"/>
    <property type="match status" value="1"/>
</dbReference>
<sequence length="378" mass="41925">MSDLLSQDEIDALLRGMSETSPSSPTISDQDKDVLGEIGNISMGTAATTLSILLNQKVNITTPVVSILKWDELPREFPVPYVAIKVVYKEGLDGVNLLILKKEDVEIIADLMMGGTGQIEFTDELTELQLSAIQEAMNQMVGSASTSLSSMLNLKIDINPPEAFVIDFAQNAEEMIPELKRADEIVKVAFRMTIGDLIDSQIMQLIPVDFAKQLVDAMLKNTLGTPAQSETSTQTQQETLKEEVLRQTFSQTTKSQKKASQPSYTPPPQRTEQPQQVYNVSPVQFESFDEEEERRYPENIELILDVPLEITVELGRTQKLVREILEFSTGSIIELEKLAGEPVDILVNGKVIAKGEVVVIDENFGVRITDIVNPSNRL</sequence>
<keyword evidence="3" id="KW-1003">Cell membrane</keyword>
<name>E4SE88_CALK2</name>
<dbReference type="GO" id="GO:0071973">
    <property type="term" value="P:bacterial-type flagellum-dependent cell motility"/>
    <property type="evidence" value="ECO:0007669"/>
    <property type="project" value="InterPro"/>
</dbReference>
<dbReference type="GO" id="GO:0006935">
    <property type="term" value="P:chemotaxis"/>
    <property type="evidence" value="ECO:0007669"/>
    <property type="project" value="UniProtKB-KW"/>
</dbReference>
<dbReference type="InterPro" id="IPR012826">
    <property type="entry name" value="FliN"/>
</dbReference>
<dbReference type="InterPro" id="IPR001543">
    <property type="entry name" value="FliN-like_C"/>
</dbReference>
<dbReference type="SUPFAM" id="SSF101801">
    <property type="entry name" value="Surface presentation of antigens (SPOA)"/>
    <property type="match status" value="1"/>
</dbReference>
<dbReference type="PANTHER" id="PTHR43484">
    <property type="match status" value="1"/>
</dbReference>